<gene>
    <name evidence="4" type="ORF">SAMN05216222_5258</name>
</gene>
<dbReference type="Proteomes" id="UP000198481">
    <property type="component" value="Chromosome I"/>
</dbReference>
<dbReference type="Gene3D" id="3.40.30.10">
    <property type="entry name" value="Glutaredoxin"/>
    <property type="match status" value="1"/>
</dbReference>
<protein>
    <submittedName>
        <fullName evidence="4">Glutathione S-transferase</fullName>
    </submittedName>
</protein>
<dbReference type="GO" id="GO:0016740">
    <property type="term" value="F:transferase activity"/>
    <property type="evidence" value="ECO:0007669"/>
    <property type="project" value="UniProtKB-KW"/>
</dbReference>
<dbReference type="PANTHER" id="PTHR44051:SF8">
    <property type="entry name" value="GLUTATHIONE S-TRANSFERASE GSTA"/>
    <property type="match status" value="1"/>
</dbReference>
<dbReference type="InterPro" id="IPR004046">
    <property type="entry name" value="GST_C"/>
</dbReference>
<dbReference type="Pfam" id="PF02798">
    <property type="entry name" value="GST_N"/>
    <property type="match status" value="1"/>
</dbReference>
<evidence type="ECO:0000313" key="5">
    <source>
        <dbReference type="Proteomes" id="UP000198481"/>
    </source>
</evidence>
<dbReference type="InterPro" id="IPR004045">
    <property type="entry name" value="Glutathione_S-Trfase_N"/>
</dbReference>
<dbReference type="SFLD" id="SFLDS00019">
    <property type="entry name" value="Glutathione_Transferase_(cytos"/>
    <property type="match status" value="1"/>
</dbReference>
<dbReference type="Gene3D" id="1.20.1050.10">
    <property type="match status" value="1"/>
</dbReference>
<feature type="domain" description="GST N-terminal" evidence="2">
    <location>
        <begin position="1"/>
        <end position="82"/>
    </location>
</feature>
<dbReference type="AlphaFoldDB" id="A0A1H2BKL7"/>
<accession>A0A1H2BKL7</accession>
<proteinExistence type="inferred from homology"/>
<evidence type="ECO:0000256" key="1">
    <source>
        <dbReference type="RuleBase" id="RU003494"/>
    </source>
</evidence>
<feature type="domain" description="GST C-terminal" evidence="3">
    <location>
        <begin position="85"/>
        <end position="214"/>
    </location>
</feature>
<dbReference type="InterPro" id="IPR036249">
    <property type="entry name" value="Thioredoxin-like_sf"/>
</dbReference>
<reference evidence="4 5" key="1">
    <citation type="submission" date="2016-10" db="EMBL/GenBank/DDBJ databases">
        <authorList>
            <person name="de Groot N.N."/>
        </authorList>
    </citation>
    <scope>NUCLEOTIDE SEQUENCE [LARGE SCALE GENOMIC DNA]</scope>
    <source>
        <strain evidence="4 5">LMG 26867</strain>
    </source>
</reference>
<dbReference type="EMBL" id="LT629762">
    <property type="protein sequence ID" value="SDT58592.1"/>
    <property type="molecule type" value="Genomic_DNA"/>
</dbReference>
<evidence type="ECO:0000259" key="2">
    <source>
        <dbReference type="PROSITE" id="PS50404"/>
    </source>
</evidence>
<dbReference type="PROSITE" id="PS50404">
    <property type="entry name" value="GST_NTER"/>
    <property type="match status" value="1"/>
</dbReference>
<evidence type="ECO:0000259" key="3">
    <source>
        <dbReference type="PROSITE" id="PS50405"/>
    </source>
</evidence>
<dbReference type="Pfam" id="PF00043">
    <property type="entry name" value="GST_C"/>
    <property type="match status" value="1"/>
</dbReference>
<dbReference type="InterPro" id="IPR036282">
    <property type="entry name" value="Glutathione-S-Trfase_C_sf"/>
</dbReference>
<dbReference type="SUPFAM" id="SSF47616">
    <property type="entry name" value="GST C-terminal domain-like"/>
    <property type="match status" value="1"/>
</dbReference>
<dbReference type="SFLD" id="SFLDG00358">
    <property type="entry name" value="Main_(cytGST)"/>
    <property type="match status" value="1"/>
</dbReference>
<organism evidence="4 5">
    <name type="scientific">Pseudomonas prosekii</name>
    <dbReference type="NCBI Taxonomy" id="1148509"/>
    <lineage>
        <taxon>Bacteria</taxon>
        <taxon>Pseudomonadati</taxon>
        <taxon>Pseudomonadota</taxon>
        <taxon>Gammaproteobacteria</taxon>
        <taxon>Pseudomonadales</taxon>
        <taxon>Pseudomonadaceae</taxon>
        <taxon>Pseudomonas</taxon>
    </lineage>
</organism>
<dbReference type="RefSeq" id="WP_092280713.1">
    <property type="nucleotide sequence ID" value="NZ_LT629762.1"/>
</dbReference>
<dbReference type="PANTHER" id="PTHR44051">
    <property type="entry name" value="GLUTATHIONE S-TRANSFERASE-RELATED"/>
    <property type="match status" value="1"/>
</dbReference>
<dbReference type="STRING" id="1148509.SAMN05216222_5258"/>
<name>A0A1H2BKL7_9PSED</name>
<keyword evidence="4" id="KW-0808">Transferase</keyword>
<dbReference type="PROSITE" id="PS50405">
    <property type="entry name" value="GST_CTER"/>
    <property type="match status" value="1"/>
</dbReference>
<dbReference type="InterPro" id="IPR040079">
    <property type="entry name" value="Glutathione_S-Trfase"/>
</dbReference>
<dbReference type="InterPro" id="IPR010987">
    <property type="entry name" value="Glutathione-S-Trfase_C-like"/>
</dbReference>
<dbReference type="SUPFAM" id="SSF52833">
    <property type="entry name" value="Thioredoxin-like"/>
    <property type="match status" value="1"/>
</dbReference>
<sequence>MTISIYGDSGSGSFRRVWTAAKHMGIQFEHIPVDLLKGESQAPEFLAISPVGRVPVLVDGDIVISEASAINIYLAEKFDSPLLPKGTARYETLQWMFWSAEHWRVFSSYLFNERIGKRVMGVAEDPTMVEFIFTNIRSNAAMLDKHLEGKKFIVGDQVTLADFDIAAPFSQMARTKTPYDEFPNIMAWQQRLLDEVPAWKETKELLDDRMDRAFSAFGITF</sequence>
<evidence type="ECO:0000313" key="4">
    <source>
        <dbReference type="EMBL" id="SDT58592.1"/>
    </source>
</evidence>
<comment type="similarity">
    <text evidence="1">Belongs to the GST superfamily.</text>
</comment>